<dbReference type="Pfam" id="PF00498">
    <property type="entry name" value="FHA"/>
    <property type="match status" value="1"/>
</dbReference>
<reference evidence="2" key="1">
    <citation type="submission" date="2020-10" db="EMBL/GenBank/DDBJ databases">
        <authorList>
            <person name="Gilroy R."/>
        </authorList>
    </citation>
    <scope>NUCLEOTIDE SEQUENCE</scope>
    <source>
        <strain evidence="2">2889</strain>
    </source>
</reference>
<protein>
    <submittedName>
        <fullName evidence="2">FHA domain-containing protein</fullName>
    </submittedName>
</protein>
<dbReference type="Gene3D" id="2.60.200.20">
    <property type="match status" value="1"/>
</dbReference>
<dbReference type="EMBL" id="JADIMZ010000085">
    <property type="protein sequence ID" value="MBO8432727.1"/>
    <property type="molecule type" value="Genomic_DNA"/>
</dbReference>
<dbReference type="AlphaFoldDB" id="A0A9D9H297"/>
<comment type="caution">
    <text evidence="2">The sequence shown here is derived from an EMBL/GenBank/DDBJ whole genome shotgun (WGS) entry which is preliminary data.</text>
</comment>
<dbReference type="CDD" id="cd00060">
    <property type="entry name" value="FHA"/>
    <property type="match status" value="1"/>
</dbReference>
<sequence>MQAFKRCPKGHIYRSTFARCPYCDGSISGYGSDNQTMLVDWEDKRPEGQERTVLLDKVDAQVSSESVTQEVGRENRKLAGWLVSYTLNPLGMDFRLYEGKNYIGTEASCSVCLSDESVSGMHALILFRAGKFKIRDNLSSNGTFVNGRDIEDEICSLKDGDEIQVGKTVFLFKSALPAGTGVEEVPAKGMPQREC</sequence>
<dbReference type="InterPro" id="IPR050923">
    <property type="entry name" value="Cell_Proc_Reg/RNA_Proc"/>
</dbReference>
<dbReference type="PROSITE" id="PS50006">
    <property type="entry name" value="FHA_DOMAIN"/>
    <property type="match status" value="1"/>
</dbReference>
<dbReference type="PANTHER" id="PTHR23308">
    <property type="entry name" value="NUCLEAR INHIBITOR OF PROTEIN PHOSPHATASE-1"/>
    <property type="match status" value="1"/>
</dbReference>
<dbReference type="SUPFAM" id="SSF49879">
    <property type="entry name" value="SMAD/FHA domain"/>
    <property type="match status" value="1"/>
</dbReference>
<dbReference type="Proteomes" id="UP000823612">
    <property type="component" value="Unassembled WGS sequence"/>
</dbReference>
<name>A0A9D9H297_9BACT</name>
<feature type="domain" description="FHA" evidence="1">
    <location>
        <begin position="101"/>
        <end position="150"/>
    </location>
</feature>
<dbReference type="SMART" id="SM00240">
    <property type="entry name" value="FHA"/>
    <property type="match status" value="1"/>
</dbReference>
<proteinExistence type="predicted"/>
<organism evidence="2 3">
    <name type="scientific">Candidatus Pullibacteroides excrementavium</name>
    <dbReference type="NCBI Taxonomy" id="2840905"/>
    <lineage>
        <taxon>Bacteria</taxon>
        <taxon>Pseudomonadati</taxon>
        <taxon>Bacteroidota</taxon>
        <taxon>Bacteroidia</taxon>
        <taxon>Bacteroidales</taxon>
        <taxon>Candidatus Pullibacteroides</taxon>
    </lineage>
</organism>
<evidence type="ECO:0000259" key="1">
    <source>
        <dbReference type="PROSITE" id="PS50006"/>
    </source>
</evidence>
<gene>
    <name evidence="2" type="ORF">IAB08_05485</name>
</gene>
<evidence type="ECO:0000313" key="2">
    <source>
        <dbReference type="EMBL" id="MBO8432727.1"/>
    </source>
</evidence>
<dbReference type="InterPro" id="IPR008984">
    <property type="entry name" value="SMAD_FHA_dom_sf"/>
</dbReference>
<accession>A0A9D9H297</accession>
<dbReference type="InterPro" id="IPR000253">
    <property type="entry name" value="FHA_dom"/>
</dbReference>
<evidence type="ECO:0000313" key="3">
    <source>
        <dbReference type="Proteomes" id="UP000823612"/>
    </source>
</evidence>
<reference evidence="2" key="2">
    <citation type="journal article" date="2021" name="PeerJ">
        <title>Extensive microbial diversity within the chicken gut microbiome revealed by metagenomics and culture.</title>
        <authorList>
            <person name="Gilroy R."/>
            <person name="Ravi A."/>
            <person name="Getino M."/>
            <person name="Pursley I."/>
            <person name="Horton D.L."/>
            <person name="Alikhan N.F."/>
            <person name="Baker D."/>
            <person name="Gharbi K."/>
            <person name="Hall N."/>
            <person name="Watson M."/>
            <person name="Adriaenssens E.M."/>
            <person name="Foster-Nyarko E."/>
            <person name="Jarju S."/>
            <person name="Secka A."/>
            <person name="Antonio M."/>
            <person name="Oren A."/>
            <person name="Chaudhuri R.R."/>
            <person name="La Ragione R."/>
            <person name="Hildebrand F."/>
            <person name="Pallen M.J."/>
        </authorList>
    </citation>
    <scope>NUCLEOTIDE SEQUENCE</scope>
    <source>
        <strain evidence="2">2889</strain>
    </source>
</reference>